<dbReference type="CDD" id="cd06257">
    <property type="entry name" value="DnaJ"/>
    <property type="match status" value="1"/>
</dbReference>
<dbReference type="InterPro" id="IPR036869">
    <property type="entry name" value="J_dom_sf"/>
</dbReference>
<dbReference type="PANTHER" id="PTHR44743:SF5">
    <property type="entry name" value="CHAPERONE DNAJ-DOMAIN SUPERFAMILY PROTEIN"/>
    <property type="match status" value="1"/>
</dbReference>
<dbReference type="Pfam" id="PF00226">
    <property type="entry name" value="DnaJ"/>
    <property type="match status" value="1"/>
</dbReference>
<dbReference type="SMART" id="SM00271">
    <property type="entry name" value="DnaJ"/>
    <property type="match status" value="1"/>
</dbReference>
<dbReference type="Proteomes" id="UP000036987">
    <property type="component" value="Unassembled WGS sequence"/>
</dbReference>
<organism evidence="2 3">
    <name type="scientific">Zostera marina</name>
    <name type="common">Eelgrass</name>
    <dbReference type="NCBI Taxonomy" id="29655"/>
    <lineage>
        <taxon>Eukaryota</taxon>
        <taxon>Viridiplantae</taxon>
        <taxon>Streptophyta</taxon>
        <taxon>Embryophyta</taxon>
        <taxon>Tracheophyta</taxon>
        <taxon>Spermatophyta</taxon>
        <taxon>Magnoliopsida</taxon>
        <taxon>Liliopsida</taxon>
        <taxon>Zosteraceae</taxon>
        <taxon>Zostera</taxon>
    </lineage>
</organism>
<reference evidence="3" key="1">
    <citation type="journal article" date="2016" name="Nature">
        <title>The genome of the seagrass Zostera marina reveals angiosperm adaptation to the sea.</title>
        <authorList>
            <person name="Olsen J.L."/>
            <person name="Rouze P."/>
            <person name="Verhelst B."/>
            <person name="Lin Y.-C."/>
            <person name="Bayer T."/>
            <person name="Collen J."/>
            <person name="Dattolo E."/>
            <person name="De Paoli E."/>
            <person name="Dittami S."/>
            <person name="Maumus F."/>
            <person name="Michel G."/>
            <person name="Kersting A."/>
            <person name="Lauritano C."/>
            <person name="Lohaus R."/>
            <person name="Toepel M."/>
            <person name="Tonon T."/>
            <person name="Vanneste K."/>
            <person name="Amirebrahimi M."/>
            <person name="Brakel J."/>
            <person name="Bostroem C."/>
            <person name="Chovatia M."/>
            <person name="Grimwood J."/>
            <person name="Jenkins J.W."/>
            <person name="Jueterbock A."/>
            <person name="Mraz A."/>
            <person name="Stam W.T."/>
            <person name="Tice H."/>
            <person name="Bornberg-Bauer E."/>
            <person name="Green P.J."/>
            <person name="Pearson G.A."/>
            <person name="Procaccini G."/>
            <person name="Duarte C.M."/>
            <person name="Schmutz J."/>
            <person name="Reusch T.B.H."/>
            <person name="Van de Peer Y."/>
        </authorList>
    </citation>
    <scope>NUCLEOTIDE SEQUENCE [LARGE SCALE GENOMIC DNA]</scope>
    <source>
        <strain evidence="3">cv. Finnish</strain>
    </source>
</reference>
<evidence type="ECO:0000313" key="2">
    <source>
        <dbReference type="EMBL" id="KMZ57883.1"/>
    </source>
</evidence>
<dbReference type="GO" id="GO:0005783">
    <property type="term" value="C:endoplasmic reticulum"/>
    <property type="evidence" value="ECO:0007669"/>
    <property type="project" value="UniProtKB-ARBA"/>
</dbReference>
<sequence length="149" mass="16890">MSMPMPMSRDNDGEYFYKVLGLDNDCSSEQLKSAYKKLVLKWHPDRISASKIISDAKKRYLYDLGMYNDADEEDDNGMCDFLSEIAILMEKSKPAENKTNSFQDLQNLFVGMFLPPVPTMSPTTSSSYHTFFMSQDAPTEFSFVGNNGS</sequence>
<dbReference type="STRING" id="29655.A0A0K9NMP6"/>
<dbReference type="EMBL" id="LFYR01002015">
    <property type="protein sequence ID" value="KMZ57883.1"/>
    <property type="molecule type" value="Genomic_DNA"/>
</dbReference>
<dbReference type="AlphaFoldDB" id="A0A0K9NMP6"/>
<dbReference type="PRINTS" id="PR00625">
    <property type="entry name" value="JDOMAIN"/>
</dbReference>
<dbReference type="PANTHER" id="PTHR44743">
    <property type="entry name" value="PUTATIVE, EXPRESSED-RELATED"/>
    <property type="match status" value="1"/>
</dbReference>
<comment type="caution">
    <text evidence="2">The sequence shown here is derived from an EMBL/GenBank/DDBJ whole genome shotgun (WGS) entry which is preliminary data.</text>
</comment>
<evidence type="ECO:0000313" key="3">
    <source>
        <dbReference type="Proteomes" id="UP000036987"/>
    </source>
</evidence>
<keyword evidence="3" id="KW-1185">Reference proteome</keyword>
<dbReference type="SUPFAM" id="SSF46565">
    <property type="entry name" value="Chaperone J-domain"/>
    <property type="match status" value="1"/>
</dbReference>
<dbReference type="PROSITE" id="PS50076">
    <property type="entry name" value="DNAJ_2"/>
    <property type="match status" value="1"/>
</dbReference>
<dbReference type="OrthoDB" id="10250354at2759"/>
<name>A0A0K9NMP6_ZOSMR</name>
<accession>A0A0K9NMP6</accession>
<evidence type="ECO:0000259" key="1">
    <source>
        <dbReference type="PROSITE" id="PS50076"/>
    </source>
</evidence>
<dbReference type="OMA" id="MQEMILM"/>
<proteinExistence type="predicted"/>
<feature type="domain" description="J" evidence="1">
    <location>
        <begin position="15"/>
        <end position="66"/>
    </location>
</feature>
<gene>
    <name evidence="2" type="ORF">ZOSMA_81G01010</name>
</gene>
<protein>
    <recommendedName>
        <fullName evidence="1">J domain-containing protein</fullName>
    </recommendedName>
</protein>
<dbReference type="InterPro" id="IPR001623">
    <property type="entry name" value="DnaJ_domain"/>
</dbReference>
<dbReference type="Gene3D" id="1.10.287.110">
    <property type="entry name" value="DnaJ domain"/>
    <property type="match status" value="1"/>
</dbReference>